<name>A0ABT7W540_9BORD</name>
<organism evidence="8 9">
    <name type="scientific">Bordetella petrii</name>
    <dbReference type="NCBI Taxonomy" id="94624"/>
    <lineage>
        <taxon>Bacteria</taxon>
        <taxon>Pseudomonadati</taxon>
        <taxon>Pseudomonadota</taxon>
        <taxon>Betaproteobacteria</taxon>
        <taxon>Burkholderiales</taxon>
        <taxon>Alcaligenaceae</taxon>
        <taxon>Bordetella</taxon>
    </lineage>
</organism>
<dbReference type="PANTHER" id="PTHR32322:SF2">
    <property type="entry name" value="EAMA DOMAIN-CONTAINING PROTEIN"/>
    <property type="match status" value="1"/>
</dbReference>
<feature type="transmembrane region" description="Helical" evidence="6">
    <location>
        <begin position="260"/>
        <end position="276"/>
    </location>
</feature>
<dbReference type="SUPFAM" id="SSF103481">
    <property type="entry name" value="Multidrug resistance efflux transporter EmrE"/>
    <property type="match status" value="2"/>
</dbReference>
<comment type="subcellular location">
    <subcellularLocation>
        <location evidence="1">Membrane</location>
        <topology evidence="1">Multi-pass membrane protein</topology>
    </subcellularLocation>
</comment>
<dbReference type="PANTHER" id="PTHR32322">
    <property type="entry name" value="INNER MEMBRANE TRANSPORTER"/>
    <property type="match status" value="1"/>
</dbReference>
<reference evidence="8" key="1">
    <citation type="submission" date="2023-06" db="EMBL/GenBank/DDBJ databases">
        <title>full genome analysis of Phenantherene degrader P3.</title>
        <authorList>
            <person name="Akbar A."/>
            <person name="Rahmeh R."/>
            <person name="Kishk M."/>
        </authorList>
    </citation>
    <scope>NUCLEOTIDE SEQUENCE</scope>
    <source>
        <strain evidence="8">P3</strain>
    </source>
</reference>
<dbReference type="EMBL" id="JAUDJE010000012">
    <property type="protein sequence ID" value="MDM9560300.1"/>
    <property type="molecule type" value="Genomic_DNA"/>
</dbReference>
<comment type="caution">
    <text evidence="8">The sequence shown here is derived from an EMBL/GenBank/DDBJ whole genome shotgun (WGS) entry which is preliminary data.</text>
</comment>
<feature type="transmembrane region" description="Helical" evidence="6">
    <location>
        <begin position="90"/>
        <end position="110"/>
    </location>
</feature>
<feature type="domain" description="EamA" evidence="7">
    <location>
        <begin position="8"/>
        <end position="133"/>
    </location>
</feature>
<dbReference type="InterPro" id="IPR050638">
    <property type="entry name" value="AA-Vitamin_Transporters"/>
</dbReference>
<evidence type="ECO:0000259" key="7">
    <source>
        <dbReference type="Pfam" id="PF00892"/>
    </source>
</evidence>
<evidence type="ECO:0000256" key="5">
    <source>
        <dbReference type="ARBA" id="ARBA00023136"/>
    </source>
</evidence>
<feature type="transmembrane region" description="Helical" evidence="6">
    <location>
        <begin position="30"/>
        <end position="52"/>
    </location>
</feature>
<evidence type="ECO:0000313" key="8">
    <source>
        <dbReference type="EMBL" id="MDM9560300.1"/>
    </source>
</evidence>
<feature type="transmembrane region" description="Helical" evidence="6">
    <location>
        <begin position="7"/>
        <end position="24"/>
    </location>
</feature>
<evidence type="ECO:0000256" key="1">
    <source>
        <dbReference type="ARBA" id="ARBA00004141"/>
    </source>
</evidence>
<keyword evidence="5 6" id="KW-0472">Membrane</keyword>
<proteinExistence type="inferred from homology"/>
<evidence type="ECO:0000256" key="6">
    <source>
        <dbReference type="SAM" id="Phobius"/>
    </source>
</evidence>
<feature type="transmembrane region" description="Helical" evidence="6">
    <location>
        <begin position="235"/>
        <end position="254"/>
    </location>
</feature>
<dbReference type="Proteomes" id="UP001175604">
    <property type="component" value="Unassembled WGS sequence"/>
</dbReference>
<keyword evidence="3 6" id="KW-0812">Transmembrane</keyword>
<gene>
    <name evidence="8" type="ORF">QUC21_14780</name>
</gene>
<dbReference type="InterPro" id="IPR000620">
    <property type="entry name" value="EamA_dom"/>
</dbReference>
<evidence type="ECO:0000256" key="4">
    <source>
        <dbReference type="ARBA" id="ARBA00022989"/>
    </source>
</evidence>
<sequence length="297" mass="31147">MNRSTDVLATALAPAIWGSTYIITTGLLPAGYPLTVAMLRALPAGLLLLLWARRLPQGVWWLRAALLGTLNFSIFWAMLFVTAYRLPGGVAATLGSIQTLIVIVLARALLGTPIRALSVIAALAGMGGVALLVLTPEAALDPVGIAAGLVGAVAMALGTVLSRRWQPPVPPLAFAAWQLVAGGLVLAPFAWWLEPALPSLTLAHLSGFAYLAVIGGAFTYALWFRGLARLGPTVVASLGFLSPLTAVMLGWGLLGERLNGWQIAGMAIVIGSVWLVQRVQQGVADRPATVNLKLKKL</sequence>
<evidence type="ECO:0000313" key="9">
    <source>
        <dbReference type="Proteomes" id="UP001175604"/>
    </source>
</evidence>
<feature type="transmembrane region" description="Helical" evidence="6">
    <location>
        <begin position="173"/>
        <end position="193"/>
    </location>
</feature>
<comment type="similarity">
    <text evidence="2">Belongs to the EamA transporter family.</text>
</comment>
<feature type="domain" description="EamA" evidence="7">
    <location>
        <begin position="144"/>
        <end position="276"/>
    </location>
</feature>
<evidence type="ECO:0000256" key="2">
    <source>
        <dbReference type="ARBA" id="ARBA00007362"/>
    </source>
</evidence>
<dbReference type="RefSeq" id="WP_289785975.1">
    <property type="nucleotide sequence ID" value="NZ_JAUDJE010000012.1"/>
</dbReference>
<protein>
    <submittedName>
        <fullName evidence="8">EamA family transporter</fullName>
    </submittedName>
</protein>
<dbReference type="InterPro" id="IPR037185">
    <property type="entry name" value="EmrE-like"/>
</dbReference>
<feature type="transmembrane region" description="Helical" evidence="6">
    <location>
        <begin position="205"/>
        <end position="223"/>
    </location>
</feature>
<feature type="transmembrane region" description="Helical" evidence="6">
    <location>
        <begin position="142"/>
        <end position="161"/>
    </location>
</feature>
<keyword evidence="9" id="KW-1185">Reference proteome</keyword>
<feature type="transmembrane region" description="Helical" evidence="6">
    <location>
        <begin position="117"/>
        <end position="136"/>
    </location>
</feature>
<evidence type="ECO:0000256" key="3">
    <source>
        <dbReference type="ARBA" id="ARBA00022692"/>
    </source>
</evidence>
<feature type="transmembrane region" description="Helical" evidence="6">
    <location>
        <begin position="64"/>
        <end position="84"/>
    </location>
</feature>
<dbReference type="Pfam" id="PF00892">
    <property type="entry name" value="EamA"/>
    <property type="match status" value="2"/>
</dbReference>
<keyword evidence="4 6" id="KW-1133">Transmembrane helix</keyword>
<accession>A0ABT7W540</accession>